<evidence type="ECO:0000256" key="7">
    <source>
        <dbReference type="ARBA" id="ARBA00022989"/>
    </source>
</evidence>
<evidence type="ECO:0000256" key="4">
    <source>
        <dbReference type="ARBA" id="ARBA00022475"/>
    </source>
</evidence>
<evidence type="ECO:0000256" key="9">
    <source>
        <dbReference type="ARBA" id="ARBA00023136"/>
    </source>
</evidence>
<sequence length="294" mass="34534">MNTTIKRTNYKLFEWIDICHPEAEDLNQIAQTYHLDYFQIKDSLDVGHLPKFEKLPTYNFLILRGYTAKEQDRVTNVNELSNKIAFFYNQDKIITIHRSEFDFLHMITVDFEQSSDLLIYIVHKLMQTFVAPSQILSREIDDIEHAIFIKHDSKISMEDLYYQKTETRIAKKLLVITQNIINQIEVNEKSKTALQDIKDQLVSLILVFDEVSEDANNLLNTYLSVNTQKSNDVMKLLTIFSAFFLPLTFIAGIYGMNFEHMPELKWHAGYFLTLGLMLAVAVIIYLWFRRKNIL</sequence>
<dbReference type="PANTHER" id="PTHR46494:SF1">
    <property type="entry name" value="CORA FAMILY METAL ION TRANSPORTER (EUROFUNG)"/>
    <property type="match status" value="1"/>
</dbReference>
<gene>
    <name evidence="13" type="ORF">IPO85_12715</name>
</gene>
<dbReference type="PANTHER" id="PTHR46494">
    <property type="entry name" value="CORA FAMILY METAL ION TRANSPORTER (EUROFUNG)"/>
    <property type="match status" value="1"/>
</dbReference>
<feature type="transmembrane region" description="Helical" evidence="12">
    <location>
        <begin position="236"/>
        <end position="256"/>
    </location>
</feature>
<dbReference type="InterPro" id="IPR045863">
    <property type="entry name" value="CorA_TM1_TM2"/>
</dbReference>
<dbReference type="GO" id="GO:0015087">
    <property type="term" value="F:cobalt ion transmembrane transporter activity"/>
    <property type="evidence" value="ECO:0007669"/>
    <property type="project" value="TreeGrafter"/>
</dbReference>
<organism evidence="13 14">
    <name type="scientific">Candidatus Defluviibacterium haderslevense</name>
    <dbReference type="NCBI Taxonomy" id="2981993"/>
    <lineage>
        <taxon>Bacteria</taxon>
        <taxon>Pseudomonadati</taxon>
        <taxon>Bacteroidota</taxon>
        <taxon>Saprospiria</taxon>
        <taxon>Saprospirales</taxon>
        <taxon>Saprospiraceae</taxon>
        <taxon>Candidatus Defluviibacterium</taxon>
    </lineage>
</organism>
<accession>A0A9D7XF09</accession>
<evidence type="ECO:0000256" key="10">
    <source>
        <dbReference type="ARBA" id="ARBA00034269"/>
    </source>
</evidence>
<dbReference type="GO" id="GO:0015095">
    <property type="term" value="F:magnesium ion transmembrane transporter activity"/>
    <property type="evidence" value="ECO:0007669"/>
    <property type="project" value="TreeGrafter"/>
</dbReference>
<proteinExistence type="inferred from homology"/>
<dbReference type="EMBL" id="JADKFW010000010">
    <property type="protein sequence ID" value="MBK9718345.1"/>
    <property type="molecule type" value="Genomic_DNA"/>
</dbReference>
<dbReference type="SUPFAM" id="SSF144083">
    <property type="entry name" value="Magnesium transport protein CorA, transmembrane region"/>
    <property type="match status" value="1"/>
</dbReference>
<dbReference type="Pfam" id="PF01544">
    <property type="entry name" value="CorA"/>
    <property type="match status" value="1"/>
</dbReference>
<evidence type="ECO:0000256" key="3">
    <source>
        <dbReference type="ARBA" id="ARBA00022448"/>
    </source>
</evidence>
<evidence type="ECO:0000256" key="6">
    <source>
        <dbReference type="ARBA" id="ARBA00022842"/>
    </source>
</evidence>
<dbReference type="InterPro" id="IPR002523">
    <property type="entry name" value="MgTranspt_CorA/ZnTranspt_ZntB"/>
</dbReference>
<comment type="catalytic activity">
    <reaction evidence="10">
        <text>Mg(2+)(in) = Mg(2+)(out)</text>
        <dbReference type="Rhea" id="RHEA:29827"/>
        <dbReference type="ChEBI" id="CHEBI:18420"/>
    </reaction>
</comment>
<name>A0A9D7XF09_9BACT</name>
<keyword evidence="3" id="KW-0813">Transport</keyword>
<dbReference type="Proteomes" id="UP000808349">
    <property type="component" value="Unassembled WGS sequence"/>
</dbReference>
<evidence type="ECO:0000313" key="13">
    <source>
        <dbReference type="EMBL" id="MBK9718345.1"/>
    </source>
</evidence>
<evidence type="ECO:0000256" key="1">
    <source>
        <dbReference type="ARBA" id="ARBA00004651"/>
    </source>
</evidence>
<dbReference type="GO" id="GO:0000287">
    <property type="term" value="F:magnesium ion binding"/>
    <property type="evidence" value="ECO:0007669"/>
    <property type="project" value="TreeGrafter"/>
</dbReference>
<comment type="similarity">
    <text evidence="2">Belongs to the CorA metal ion transporter (MIT) (TC 1.A.35) family.</text>
</comment>
<reference evidence="13 14" key="1">
    <citation type="submission" date="2020-10" db="EMBL/GenBank/DDBJ databases">
        <title>Connecting structure to function with the recovery of over 1000 high-quality activated sludge metagenome-assembled genomes encoding full-length rRNA genes using long-read sequencing.</title>
        <authorList>
            <person name="Singleton C.M."/>
            <person name="Petriglieri F."/>
            <person name="Kristensen J.M."/>
            <person name="Kirkegaard R.H."/>
            <person name="Michaelsen T.Y."/>
            <person name="Andersen M.H."/>
            <person name="Karst S.M."/>
            <person name="Dueholm M.S."/>
            <person name="Nielsen P.H."/>
            <person name="Albertsen M."/>
        </authorList>
    </citation>
    <scope>NUCLEOTIDE SEQUENCE [LARGE SCALE GENOMIC DNA]</scope>
    <source>
        <strain evidence="13">Ribe_18-Q3-R11-54_BAT3C.373</strain>
    </source>
</reference>
<dbReference type="InterPro" id="IPR045861">
    <property type="entry name" value="CorA_cytoplasmic_dom"/>
</dbReference>
<evidence type="ECO:0008006" key="15">
    <source>
        <dbReference type="Google" id="ProtNLM"/>
    </source>
</evidence>
<keyword evidence="4" id="KW-1003">Cell membrane</keyword>
<evidence type="ECO:0000256" key="11">
    <source>
        <dbReference type="ARBA" id="ARBA00045497"/>
    </source>
</evidence>
<evidence type="ECO:0000256" key="5">
    <source>
        <dbReference type="ARBA" id="ARBA00022692"/>
    </source>
</evidence>
<keyword evidence="5 12" id="KW-0812">Transmembrane</keyword>
<dbReference type="GO" id="GO:0005886">
    <property type="term" value="C:plasma membrane"/>
    <property type="evidence" value="ECO:0007669"/>
    <property type="project" value="UniProtKB-SubCell"/>
</dbReference>
<dbReference type="Gene3D" id="3.30.460.20">
    <property type="entry name" value="CorA soluble domain-like"/>
    <property type="match status" value="1"/>
</dbReference>
<evidence type="ECO:0000256" key="2">
    <source>
        <dbReference type="ARBA" id="ARBA00009765"/>
    </source>
</evidence>
<keyword evidence="9 12" id="KW-0472">Membrane</keyword>
<evidence type="ECO:0000256" key="12">
    <source>
        <dbReference type="SAM" id="Phobius"/>
    </source>
</evidence>
<dbReference type="GO" id="GO:0050897">
    <property type="term" value="F:cobalt ion binding"/>
    <property type="evidence" value="ECO:0007669"/>
    <property type="project" value="TreeGrafter"/>
</dbReference>
<keyword evidence="7 12" id="KW-1133">Transmembrane helix</keyword>
<protein>
    <recommendedName>
        <fullName evidence="15">Magnesium transporter CorA</fullName>
    </recommendedName>
</protein>
<evidence type="ECO:0000256" key="8">
    <source>
        <dbReference type="ARBA" id="ARBA00023065"/>
    </source>
</evidence>
<dbReference type="FunFam" id="1.20.58.340:FF:000004">
    <property type="entry name" value="Magnesium transport protein CorA"/>
    <property type="match status" value="1"/>
</dbReference>
<comment type="subcellular location">
    <subcellularLocation>
        <location evidence="1">Cell membrane</location>
        <topology evidence="1">Multi-pass membrane protein</topology>
    </subcellularLocation>
</comment>
<keyword evidence="8" id="KW-0406">Ion transport</keyword>
<comment type="caution">
    <text evidence="13">The sequence shown here is derived from an EMBL/GenBank/DDBJ whole genome shotgun (WGS) entry which is preliminary data.</text>
</comment>
<dbReference type="Gene3D" id="1.20.58.340">
    <property type="entry name" value="Magnesium transport protein CorA, transmembrane region"/>
    <property type="match status" value="2"/>
</dbReference>
<dbReference type="AlphaFoldDB" id="A0A9D7XF09"/>
<keyword evidence="6" id="KW-0460">Magnesium</keyword>
<comment type="function">
    <text evidence="11">Mediates influx of magnesium ions. Alternates between open and closed states. Activated by low cytoplasmic Mg(2+) levels. Inactive when cytoplasmic Mg(2+) levels are high.</text>
</comment>
<evidence type="ECO:0000313" key="14">
    <source>
        <dbReference type="Proteomes" id="UP000808349"/>
    </source>
</evidence>
<feature type="transmembrane region" description="Helical" evidence="12">
    <location>
        <begin position="268"/>
        <end position="288"/>
    </location>
</feature>
<dbReference type="SUPFAM" id="SSF143865">
    <property type="entry name" value="CorA soluble domain-like"/>
    <property type="match status" value="1"/>
</dbReference>